<dbReference type="EMBL" id="GBXM01084298">
    <property type="protein sequence ID" value="JAH24279.1"/>
    <property type="molecule type" value="Transcribed_RNA"/>
</dbReference>
<protein>
    <submittedName>
        <fullName evidence="1">Uncharacterized protein</fullName>
    </submittedName>
</protein>
<name>A0A0E9R5A5_ANGAN</name>
<evidence type="ECO:0000313" key="1">
    <source>
        <dbReference type="EMBL" id="JAH24279.1"/>
    </source>
</evidence>
<reference evidence="1" key="1">
    <citation type="submission" date="2014-11" db="EMBL/GenBank/DDBJ databases">
        <authorList>
            <person name="Amaro Gonzalez C."/>
        </authorList>
    </citation>
    <scope>NUCLEOTIDE SEQUENCE</scope>
</reference>
<dbReference type="AlphaFoldDB" id="A0A0E9R5A5"/>
<reference evidence="1" key="2">
    <citation type="journal article" date="2015" name="Fish Shellfish Immunol.">
        <title>Early steps in the European eel (Anguilla anguilla)-Vibrio vulnificus interaction in the gills: Role of the RtxA13 toxin.</title>
        <authorList>
            <person name="Callol A."/>
            <person name="Pajuelo D."/>
            <person name="Ebbesson L."/>
            <person name="Teles M."/>
            <person name="MacKenzie S."/>
            <person name="Amaro C."/>
        </authorList>
    </citation>
    <scope>NUCLEOTIDE SEQUENCE</scope>
</reference>
<organism evidence="1">
    <name type="scientific">Anguilla anguilla</name>
    <name type="common">European freshwater eel</name>
    <name type="synonym">Muraena anguilla</name>
    <dbReference type="NCBI Taxonomy" id="7936"/>
    <lineage>
        <taxon>Eukaryota</taxon>
        <taxon>Metazoa</taxon>
        <taxon>Chordata</taxon>
        <taxon>Craniata</taxon>
        <taxon>Vertebrata</taxon>
        <taxon>Euteleostomi</taxon>
        <taxon>Actinopterygii</taxon>
        <taxon>Neopterygii</taxon>
        <taxon>Teleostei</taxon>
        <taxon>Anguilliformes</taxon>
        <taxon>Anguillidae</taxon>
        <taxon>Anguilla</taxon>
    </lineage>
</organism>
<accession>A0A0E9R5A5</accession>
<sequence>MFISCTRIRSVHRSPEI</sequence>
<proteinExistence type="predicted"/>